<keyword evidence="3" id="KW-1185">Reference proteome</keyword>
<dbReference type="OrthoDB" id="6687017at2"/>
<proteinExistence type="predicted"/>
<organism evidence="2 3">
    <name type="scientific">Acinetobacter rongchengensis</name>
    <dbReference type="NCBI Taxonomy" id="2419601"/>
    <lineage>
        <taxon>Bacteria</taxon>
        <taxon>Pseudomonadati</taxon>
        <taxon>Pseudomonadota</taxon>
        <taxon>Gammaproteobacteria</taxon>
        <taxon>Moraxellales</taxon>
        <taxon>Moraxellaceae</taxon>
        <taxon>Acinetobacter</taxon>
    </lineage>
</organism>
<protein>
    <submittedName>
        <fullName evidence="2">Uncharacterized protein</fullName>
    </submittedName>
</protein>
<name>A0A3A8EV72_9GAMM</name>
<feature type="signal peptide" evidence="1">
    <location>
        <begin position="1"/>
        <end position="25"/>
    </location>
</feature>
<dbReference type="AlphaFoldDB" id="A0A3A8EV72"/>
<comment type="caution">
    <text evidence="2">The sequence shown here is derived from an EMBL/GenBank/DDBJ whole genome shotgun (WGS) entry which is preliminary data.</text>
</comment>
<evidence type="ECO:0000256" key="1">
    <source>
        <dbReference type="SAM" id="SignalP"/>
    </source>
</evidence>
<evidence type="ECO:0000313" key="2">
    <source>
        <dbReference type="EMBL" id="RKG32323.1"/>
    </source>
</evidence>
<accession>A0A3A8EV72</accession>
<gene>
    <name evidence="2" type="ORF">D7V20_18315</name>
</gene>
<dbReference type="Proteomes" id="UP000280405">
    <property type="component" value="Unassembled WGS sequence"/>
</dbReference>
<dbReference type="NCBIfam" id="NF041109">
    <property type="entry name" value="VF_TspB_C_term"/>
    <property type="match status" value="1"/>
</dbReference>
<dbReference type="EMBL" id="RAXT01000095">
    <property type="protein sequence ID" value="RKG32323.1"/>
    <property type="molecule type" value="Genomic_DNA"/>
</dbReference>
<feature type="chain" id="PRO_5017299248" evidence="1">
    <location>
        <begin position="26"/>
        <end position="426"/>
    </location>
</feature>
<reference evidence="2 3" key="1">
    <citation type="submission" date="2018-09" db="EMBL/GenBank/DDBJ databases">
        <title>The draft genome of Acinetobacter spp. strains.</title>
        <authorList>
            <person name="Qin J."/>
            <person name="Feng Y."/>
            <person name="Zong Z."/>
        </authorList>
    </citation>
    <scope>NUCLEOTIDE SEQUENCE [LARGE SCALE GENOMIC DNA]</scope>
    <source>
        <strain evidence="2 3">WCHAc060115</strain>
    </source>
</reference>
<dbReference type="RefSeq" id="WP_120385326.1">
    <property type="nucleotide sequence ID" value="NZ_RAXT01000095.1"/>
</dbReference>
<sequence length="426" mass="46109">MGRFKKYIAVLLMFSVYMMPFNARAAGFNGWTLSNPVAQGASTVYNGAKNVIINGKNVAKTSTALITPVAKDVSKVLARGVAGVALSVAVEGLLGSVDWVLDPANSLIRYKEKETGKDCTVKTDCPAIPMIWSVSVGSIPKFFSDDITACKAGMSVWPELNGKISKIVYESNGKVAKCYHAYGYTQVNQVVNPAYNPNAETDNQEKSIPLDVVSQKIISNAESGNSDAKVATTAAAADIVNDAQNDDAKARPIVNQLEANAKTATDEMATGETKPNTETGGTDLSIEFPTFCGWAPQVCEAAQTVISFPTTLTNWWETGKSKAESWAQSISEAWTLAQEWVKEPEKEDTELNINDQTENEPDSTINFSTACPQKIPLTFNWNGSTLDFSFDFTIWCESISTFVYPIVVALGSLHALYIVTGVRQDV</sequence>
<keyword evidence="1" id="KW-0732">Signal</keyword>
<evidence type="ECO:0000313" key="3">
    <source>
        <dbReference type="Proteomes" id="UP000280405"/>
    </source>
</evidence>